<reference evidence="2 3" key="1">
    <citation type="journal article" date="2019" name="Nat. Ecol. Evol.">
        <title>Megaphylogeny resolves global patterns of mushroom evolution.</title>
        <authorList>
            <person name="Varga T."/>
            <person name="Krizsan K."/>
            <person name="Foldi C."/>
            <person name="Dima B."/>
            <person name="Sanchez-Garcia M."/>
            <person name="Sanchez-Ramirez S."/>
            <person name="Szollosi G.J."/>
            <person name="Szarkandi J.G."/>
            <person name="Papp V."/>
            <person name="Albert L."/>
            <person name="Andreopoulos W."/>
            <person name="Angelini C."/>
            <person name="Antonin V."/>
            <person name="Barry K.W."/>
            <person name="Bougher N.L."/>
            <person name="Buchanan P."/>
            <person name="Buyck B."/>
            <person name="Bense V."/>
            <person name="Catcheside P."/>
            <person name="Chovatia M."/>
            <person name="Cooper J."/>
            <person name="Damon W."/>
            <person name="Desjardin D."/>
            <person name="Finy P."/>
            <person name="Geml J."/>
            <person name="Haridas S."/>
            <person name="Hughes K."/>
            <person name="Justo A."/>
            <person name="Karasinski D."/>
            <person name="Kautmanova I."/>
            <person name="Kiss B."/>
            <person name="Kocsube S."/>
            <person name="Kotiranta H."/>
            <person name="LaButti K.M."/>
            <person name="Lechner B.E."/>
            <person name="Liimatainen K."/>
            <person name="Lipzen A."/>
            <person name="Lukacs Z."/>
            <person name="Mihaltcheva S."/>
            <person name="Morgado L.N."/>
            <person name="Niskanen T."/>
            <person name="Noordeloos M.E."/>
            <person name="Ohm R.A."/>
            <person name="Ortiz-Santana B."/>
            <person name="Ovrebo C."/>
            <person name="Racz N."/>
            <person name="Riley R."/>
            <person name="Savchenko A."/>
            <person name="Shiryaev A."/>
            <person name="Soop K."/>
            <person name="Spirin V."/>
            <person name="Szebenyi C."/>
            <person name="Tomsovsky M."/>
            <person name="Tulloss R.E."/>
            <person name="Uehling J."/>
            <person name="Grigoriev I.V."/>
            <person name="Vagvolgyi C."/>
            <person name="Papp T."/>
            <person name="Martin F.M."/>
            <person name="Miettinen O."/>
            <person name="Hibbett D.S."/>
            <person name="Nagy L.G."/>
        </authorList>
    </citation>
    <scope>NUCLEOTIDE SEQUENCE [LARGE SCALE GENOMIC DNA]</scope>
    <source>
        <strain evidence="2 3">FP101781</strain>
    </source>
</reference>
<evidence type="ECO:0000313" key="3">
    <source>
        <dbReference type="Proteomes" id="UP000298030"/>
    </source>
</evidence>
<dbReference type="Pfam" id="PF20414">
    <property type="entry name" value="DUF6698"/>
    <property type="match status" value="1"/>
</dbReference>
<dbReference type="InterPro" id="IPR046521">
    <property type="entry name" value="DUF6698"/>
</dbReference>
<dbReference type="OrthoDB" id="3160134at2759"/>
<dbReference type="Proteomes" id="UP000298030">
    <property type="component" value="Unassembled WGS sequence"/>
</dbReference>
<feature type="region of interest" description="Disordered" evidence="1">
    <location>
        <begin position="1"/>
        <end position="20"/>
    </location>
</feature>
<name>A0A4Y7SL74_COPMI</name>
<evidence type="ECO:0000256" key="1">
    <source>
        <dbReference type="SAM" id="MobiDB-lite"/>
    </source>
</evidence>
<feature type="region of interest" description="Disordered" evidence="1">
    <location>
        <begin position="28"/>
        <end position="51"/>
    </location>
</feature>
<sequence length="388" mass="43448">MSNRPVSPRSSKENVPPAVANVVNVRKRPSDVENPGALNWGPPQKHARTDPLVGHGRHFGRTIRTFCRIHTLITNGLSRTMQLELGRIAEEDLTLSDLAEQRLYSSLLKLSPGLEERLNTGSAQDLHYVADMITKGISSARSDDTKSIKTAIVDWITPSKQVLSPPIQRNVKDNRGFHHPRTGELLCPVNFDWKDEKSPVATLSRQVTVWPRFLYRYFEYDPKDPWNGLLRSSLLVMAYKHIFTSPSSVHGGASKATRSSNARIHGMTSVTVASLAYVATQVRFALSDSPSFCRTDLITDSEYFYNLVVDLLEDENERTEVGDLLQWWNQTTDFRQIFPAQINHSRSVHGDSVIAKIRERRRLIDEGLWVAPQSKNGTASSSSSTGGA</sequence>
<accession>A0A4Y7SL74</accession>
<dbReference type="AlphaFoldDB" id="A0A4Y7SL74"/>
<evidence type="ECO:0000313" key="2">
    <source>
        <dbReference type="EMBL" id="TEB22596.1"/>
    </source>
</evidence>
<gene>
    <name evidence="2" type="ORF">FA13DRAFT_1798685</name>
</gene>
<dbReference type="EMBL" id="QPFP01000088">
    <property type="protein sequence ID" value="TEB22596.1"/>
    <property type="molecule type" value="Genomic_DNA"/>
</dbReference>
<keyword evidence="3" id="KW-1185">Reference proteome</keyword>
<organism evidence="2 3">
    <name type="scientific">Coprinellus micaceus</name>
    <name type="common">Glistening ink-cap mushroom</name>
    <name type="synonym">Coprinus micaceus</name>
    <dbReference type="NCBI Taxonomy" id="71717"/>
    <lineage>
        <taxon>Eukaryota</taxon>
        <taxon>Fungi</taxon>
        <taxon>Dikarya</taxon>
        <taxon>Basidiomycota</taxon>
        <taxon>Agaricomycotina</taxon>
        <taxon>Agaricomycetes</taxon>
        <taxon>Agaricomycetidae</taxon>
        <taxon>Agaricales</taxon>
        <taxon>Agaricineae</taxon>
        <taxon>Psathyrellaceae</taxon>
        <taxon>Coprinellus</taxon>
    </lineage>
</organism>
<proteinExistence type="predicted"/>
<comment type="caution">
    <text evidence="2">The sequence shown here is derived from an EMBL/GenBank/DDBJ whole genome shotgun (WGS) entry which is preliminary data.</text>
</comment>
<protein>
    <submittedName>
        <fullName evidence="2">Uncharacterized protein</fullName>
    </submittedName>
</protein>